<feature type="transmembrane region" description="Helical" evidence="2">
    <location>
        <begin position="57"/>
        <end position="78"/>
    </location>
</feature>
<sequence length="775" mass="79953">MFAKELVLPPMLTDLDSGGAEAFWRAFPRTDMVSAFGAPYNKTFSVTLDYGVSAASAGIPFAIAGVALAAVCLLWLWLTQCTCCFALCCWRCRRCQTCVRRGCDCCCGCCREASVPGGKRGRCAPSRTGAERPLVVRASLVLAVLCVGGVVAGIIVAALASNGSREANITVARSVETEMQRVVDDTACLVALADALPGDNYTSPLVAVALEAQNSTLETLRQVAADAAADASDLQAKAQDIVDAVYNVEGYRNTGWIIGISVAIGVAALLGALAILLHRRKLHLVVTAIVALAVAFVFCIVMLAVGAGVATGDACYDVAVLEQSLIATHYPEANVSRPEEVSAIESELPCPSEATAAELSQQADDLISNASKALNALLDTPSLCADGGVAEAAGEEATRLCTASAVEPEDVEGPVACKLHAQRYTDLCEAIDGACDGVLNPADMRQALSDLTLLNAFRRIGLSLARCDPVLESARVALVEVCGGASSDLRVAFYALLGAGVALSGLMLCILLLQLVVSPRDSRTARGIIDEDVEPHVDIMPVAPSGGSVMIHPPASQFIVAPTAAGVSGATAAAEANRRRRNATLEMVRSVALTHEHLRDPAAPSPAVARRASAESPATAARRRAAAQRREFSGLSTSSTNSAGLLLPGEPSNASHDDYGWSGHDEDAAALPIAELIAPPPIGAAPEMDDAEVEARMRSFLRRARASGSHFDAATAPSPPVGGGVFDAEEGSLRGGNSDADSAAGEGGRGRPAGSGGKAHHHQRFGGGDGSSSGS</sequence>
<dbReference type="PANTHER" id="PTHR31414:SF18">
    <property type="entry name" value="TRANSMEMBRANE PROTEIN-RELATED"/>
    <property type="match status" value="1"/>
</dbReference>
<keyword evidence="2" id="KW-0472">Membrane</keyword>
<feature type="compositionally biased region" description="Basic and acidic residues" evidence="1">
    <location>
        <begin position="655"/>
        <end position="665"/>
    </location>
</feature>
<dbReference type="EMBL" id="HBHY01020988">
    <property type="protein sequence ID" value="CAE0151827.1"/>
    <property type="molecule type" value="Transcribed_RNA"/>
</dbReference>
<evidence type="ECO:0000256" key="2">
    <source>
        <dbReference type="SAM" id="Phobius"/>
    </source>
</evidence>
<feature type="compositionally biased region" description="Gly residues" evidence="1">
    <location>
        <begin position="765"/>
        <end position="775"/>
    </location>
</feature>
<feature type="transmembrane region" description="Helical" evidence="2">
    <location>
        <begin position="284"/>
        <end position="305"/>
    </location>
</feature>
<dbReference type="PANTHER" id="PTHR31414">
    <property type="entry name" value="TRANSMEMBRANE PROTEIN DDB_G0292058"/>
    <property type="match status" value="1"/>
</dbReference>
<dbReference type="GO" id="GO:0016020">
    <property type="term" value="C:membrane"/>
    <property type="evidence" value="ECO:0007669"/>
    <property type="project" value="TreeGrafter"/>
</dbReference>
<feature type="transmembrane region" description="Helical" evidence="2">
    <location>
        <begin position="491"/>
        <end position="517"/>
    </location>
</feature>
<evidence type="ECO:0008006" key="4">
    <source>
        <dbReference type="Google" id="ProtNLM"/>
    </source>
</evidence>
<gene>
    <name evidence="3" type="ORF">PSIN1315_LOCUS13439</name>
</gene>
<organism evidence="3">
    <name type="scientific">Prasinoderma singulare</name>
    <dbReference type="NCBI Taxonomy" id="676789"/>
    <lineage>
        <taxon>Eukaryota</taxon>
        <taxon>Viridiplantae</taxon>
        <taxon>Prasinodermophyta</taxon>
        <taxon>Prasinodermophyceae</taxon>
        <taxon>Prasinodermales</taxon>
        <taxon>Prasinodermaceae</taxon>
        <taxon>Prasinoderma</taxon>
    </lineage>
</organism>
<feature type="transmembrane region" description="Helical" evidence="2">
    <location>
        <begin position="134"/>
        <end position="160"/>
    </location>
</feature>
<accession>A0A7S3C217</accession>
<name>A0A7S3C217_9VIRI</name>
<protein>
    <recommendedName>
        <fullName evidence="4">Protein tweety homolog</fullName>
    </recommendedName>
</protein>
<keyword evidence="2" id="KW-0812">Transmembrane</keyword>
<proteinExistence type="predicted"/>
<feature type="compositionally biased region" description="Low complexity" evidence="1">
    <location>
        <begin position="601"/>
        <end position="620"/>
    </location>
</feature>
<reference evidence="3" key="1">
    <citation type="submission" date="2021-01" db="EMBL/GenBank/DDBJ databases">
        <authorList>
            <person name="Corre E."/>
            <person name="Pelletier E."/>
            <person name="Niang G."/>
            <person name="Scheremetjew M."/>
            <person name="Finn R."/>
            <person name="Kale V."/>
            <person name="Holt S."/>
            <person name="Cochrane G."/>
            <person name="Meng A."/>
            <person name="Brown T."/>
            <person name="Cohen L."/>
        </authorList>
    </citation>
    <scope>NUCLEOTIDE SEQUENCE</scope>
    <source>
        <strain evidence="3">RCC927</strain>
    </source>
</reference>
<feature type="compositionally biased region" description="Gly residues" evidence="1">
    <location>
        <begin position="745"/>
        <end position="757"/>
    </location>
</feature>
<keyword evidence="2" id="KW-1133">Transmembrane helix</keyword>
<evidence type="ECO:0000313" key="3">
    <source>
        <dbReference type="EMBL" id="CAE0151827.1"/>
    </source>
</evidence>
<dbReference type="InterPro" id="IPR040283">
    <property type="entry name" value="DDB_G0292058-like"/>
</dbReference>
<feature type="transmembrane region" description="Helical" evidence="2">
    <location>
        <begin position="256"/>
        <end position="277"/>
    </location>
</feature>
<evidence type="ECO:0000256" key="1">
    <source>
        <dbReference type="SAM" id="MobiDB-lite"/>
    </source>
</evidence>
<feature type="region of interest" description="Disordered" evidence="1">
    <location>
        <begin position="705"/>
        <end position="775"/>
    </location>
</feature>
<feature type="region of interest" description="Disordered" evidence="1">
    <location>
        <begin position="595"/>
        <end position="665"/>
    </location>
</feature>
<dbReference type="AlphaFoldDB" id="A0A7S3C217"/>
<feature type="compositionally biased region" description="Polar residues" evidence="1">
    <location>
        <begin position="634"/>
        <end position="643"/>
    </location>
</feature>